<feature type="transmembrane region" description="Helical" evidence="5">
    <location>
        <begin position="178"/>
        <end position="196"/>
    </location>
</feature>
<reference evidence="7 8" key="1">
    <citation type="submission" date="2019-11" db="EMBL/GenBank/DDBJ databases">
        <title>Venatorbacter sp. nov. a predator of Campylobacter and other Gram-negative bacteria.</title>
        <authorList>
            <person name="Saeedi A."/>
            <person name="Cummings N.J."/>
            <person name="Connerton I.F."/>
            <person name="Connerton P.L."/>
        </authorList>
    </citation>
    <scope>NUCLEOTIDE SEQUENCE [LARGE SCALE GENOMIC DNA]</scope>
    <source>
        <strain evidence="7">XL5</strain>
    </source>
</reference>
<accession>A0A9X7V3W0</accession>
<evidence type="ECO:0000256" key="4">
    <source>
        <dbReference type="ARBA" id="ARBA00023136"/>
    </source>
</evidence>
<dbReference type="GO" id="GO:0016874">
    <property type="term" value="F:ligase activity"/>
    <property type="evidence" value="ECO:0007669"/>
    <property type="project" value="UniProtKB-KW"/>
</dbReference>
<keyword evidence="7" id="KW-0436">Ligase</keyword>
<dbReference type="InterPro" id="IPR007016">
    <property type="entry name" value="O-antigen_ligase-rel_domated"/>
</dbReference>
<protein>
    <submittedName>
        <fullName evidence="7">Ligase</fullName>
    </submittedName>
</protein>
<feature type="transmembrane region" description="Helical" evidence="5">
    <location>
        <begin position="331"/>
        <end position="350"/>
    </location>
</feature>
<dbReference type="GO" id="GO:0016020">
    <property type="term" value="C:membrane"/>
    <property type="evidence" value="ECO:0007669"/>
    <property type="project" value="UniProtKB-SubCell"/>
</dbReference>
<feature type="transmembrane region" description="Helical" evidence="5">
    <location>
        <begin position="93"/>
        <end position="108"/>
    </location>
</feature>
<evidence type="ECO:0000256" key="5">
    <source>
        <dbReference type="SAM" id="Phobius"/>
    </source>
</evidence>
<dbReference type="Proteomes" id="UP000596074">
    <property type="component" value="Chromosome"/>
</dbReference>
<dbReference type="PANTHER" id="PTHR37422:SF17">
    <property type="entry name" value="O-ANTIGEN LIGASE"/>
    <property type="match status" value="1"/>
</dbReference>
<feature type="transmembrane region" description="Helical" evidence="5">
    <location>
        <begin position="144"/>
        <end position="166"/>
    </location>
</feature>
<comment type="subcellular location">
    <subcellularLocation>
        <location evidence="1">Membrane</location>
        <topology evidence="1">Multi-pass membrane protein</topology>
    </subcellularLocation>
</comment>
<sequence>MARFIRMSFLSDNISSVLVFLFFALSLTYPSGYVYPAIIMFLAGIYVVISNRRFFETTDDIKKIIATFLVFSLLWHLEVFWHDQALREHDKPFRFIAAIFVIFYFLKYPPRETAFWSGIAFAAVAAGTIALYERVIIGVPRADGFTNAIQFGNISMLFGLLCLVGIRWAMHKQQFRSLWIAVMSIGFLLGIVASFLSGSRGGWIGLPLILFFIGQQYFGVVSKRIITVVVLSVTLLLTTIYFLPATGVQGRVLEIFHDIEVYSEGVSSTSTGTRFELWRGSMIVISESPLWGMGRSGYEARIAELRKEGAIAPSIVSHSHNEILDAGARRGLIGILSLFALYFIPALIFYRMLRRNPGSPKAVAGLVLVFSYIDFGITQVFFAHNNGVMIYSFLIVMLLTFDSDDNAMYEYNVRGLS</sequence>
<dbReference type="InterPro" id="IPR051533">
    <property type="entry name" value="WaaL-like"/>
</dbReference>
<dbReference type="AlphaFoldDB" id="A0A9X7V3W0"/>
<feature type="transmembrane region" description="Helical" evidence="5">
    <location>
        <begin position="202"/>
        <end position="218"/>
    </location>
</feature>
<dbReference type="RefSeq" id="WP_228345241.1">
    <property type="nucleotide sequence ID" value="NZ_CP046056.1"/>
</dbReference>
<dbReference type="EMBL" id="CP046056">
    <property type="protein sequence ID" value="QQD25174.1"/>
    <property type="molecule type" value="Genomic_DNA"/>
</dbReference>
<keyword evidence="4 5" id="KW-0472">Membrane</keyword>
<name>A0A9X7V3W0_9GAMM</name>
<keyword evidence="2 5" id="KW-0812">Transmembrane</keyword>
<organism evidence="7 8">
    <name type="scientific">Venatoribacter cucullus</name>
    <dbReference type="NCBI Taxonomy" id="2661630"/>
    <lineage>
        <taxon>Bacteria</taxon>
        <taxon>Pseudomonadati</taxon>
        <taxon>Pseudomonadota</taxon>
        <taxon>Gammaproteobacteria</taxon>
        <taxon>Oceanospirillales</taxon>
        <taxon>Oceanospirillaceae</taxon>
        <taxon>Venatoribacter</taxon>
    </lineage>
</organism>
<evidence type="ECO:0000256" key="3">
    <source>
        <dbReference type="ARBA" id="ARBA00022989"/>
    </source>
</evidence>
<keyword evidence="8" id="KW-1185">Reference proteome</keyword>
<feature type="transmembrane region" description="Helical" evidence="5">
    <location>
        <begin position="61"/>
        <end position="81"/>
    </location>
</feature>
<dbReference type="KEGG" id="vcw:GJQ55_12155"/>
<evidence type="ECO:0000259" key="6">
    <source>
        <dbReference type="Pfam" id="PF04932"/>
    </source>
</evidence>
<gene>
    <name evidence="7" type="ORF">GJQ55_12155</name>
</gene>
<proteinExistence type="predicted"/>
<feature type="transmembrane region" description="Helical" evidence="5">
    <location>
        <begin position="225"/>
        <end position="243"/>
    </location>
</feature>
<keyword evidence="3 5" id="KW-1133">Transmembrane helix</keyword>
<feature type="transmembrane region" description="Helical" evidence="5">
    <location>
        <begin position="7"/>
        <end position="27"/>
    </location>
</feature>
<feature type="transmembrane region" description="Helical" evidence="5">
    <location>
        <begin position="362"/>
        <end position="382"/>
    </location>
</feature>
<dbReference type="Pfam" id="PF04932">
    <property type="entry name" value="Wzy_C"/>
    <property type="match status" value="1"/>
</dbReference>
<evidence type="ECO:0000313" key="7">
    <source>
        <dbReference type="EMBL" id="QQD25174.1"/>
    </source>
</evidence>
<feature type="domain" description="O-antigen ligase-related" evidence="6">
    <location>
        <begin position="186"/>
        <end position="338"/>
    </location>
</feature>
<feature type="transmembrane region" description="Helical" evidence="5">
    <location>
        <begin position="33"/>
        <end position="49"/>
    </location>
</feature>
<evidence type="ECO:0000256" key="1">
    <source>
        <dbReference type="ARBA" id="ARBA00004141"/>
    </source>
</evidence>
<evidence type="ECO:0000313" key="8">
    <source>
        <dbReference type="Proteomes" id="UP000596074"/>
    </source>
</evidence>
<dbReference type="PANTHER" id="PTHR37422">
    <property type="entry name" value="TEICHURONIC ACID BIOSYNTHESIS PROTEIN TUAE"/>
    <property type="match status" value="1"/>
</dbReference>
<evidence type="ECO:0000256" key="2">
    <source>
        <dbReference type="ARBA" id="ARBA00022692"/>
    </source>
</evidence>
<feature type="transmembrane region" description="Helical" evidence="5">
    <location>
        <begin position="115"/>
        <end position="132"/>
    </location>
</feature>